<sequence>MSKPDVIPKTTLAGIAVDPRTLERVIPESRRPDGSVRKELKIRPGFTPQEDVQRFRGTRQAQMEANVLPKGHIVGWVPPSSSTQAKPAAGMSKSAKKNAKRKEKRKEKVAEKIKDSWEDDDDEEASSADAKSTATPPTKEQNATAKKNEGGTDSLAEKLEKLDVR</sequence>
<evidence type="ECO:0000313" key="2">
    <source>
        <dbReference type="Proteomes" id="UP001148662"/>
    </source>
</evidence>
<reference evidence="1" key="1">
    <citation type="submission" date="2022-07" db="EMBL/GenBank/DDBJ databases">
        <title>Genome Sequence of Phlebia brevispora.</title>
        <authorList>
            <person name="Buettner E."/>
        </authorList>
    </citation>
    <scope>NUCLEOTIDE SEQUENCE</scope>
    <source>
        <strain evidence="1">MPL23</strain>
    </source>
</reference>
<evidence type="ECO:0000313" key="1">
    <source>
        <dbReference type="EMBL" id="KAJ3559830.1"/>
    </source>
</evidence>
<name>A0ACC1TF61_9APHY</name>
<protein>
    <submittedName>
        <fullName evidence="1">Uncharacterized protein</fullName>
    </submittedName>
</protein>
<accession>A0ACC1TF61</accession>
<gene>
    <name evidence="1" type="ORF">NM688_g104</name>
</gene>
<keyword evidence="2" id="KW-1185">Reference proteome</keyword>
<comment type="caution">
    <text evidence="1">The sequence shown here is derived from an EMBL/GenBank/DDBJ whole genome shotgun (WGS) entry which is preliminary data.</text>
</comment>
<dbReference type="Proteomes" id="UP001148662">
    <property type="component" value="Unassembled WGS sequence"/>
</dbReference>
<dbReference type="EMBL" id="JANHOG010000007">
    <property type="protein sequence ID" value="KAJ3559830.1"/>
    <property type="molecule type" value="Genomic_DNA"/>
</dbReference>
<proteinExistence type="predicted"/>
<organism evidence="1 2">
    <name type="scientific">Phlebia brevispora</name>
    <dbReference type="NCBI Taxonomy" id="194682"/>
    <lineage>
        <taxon>Eukaryota</taxon>
        <taxon>Fungi</taxon>
        <taxon>Dikarya</taxon>
        <taxon>Basidiomycota</taxon>
        <taxon>Agaricomycotina</taxon>
        <taxon>Agaricomycetes</taxon>
        <taxon>Polyporales</taxon>
        <taxon>Meruliaceae</taxon>
        <taxon>Phlebia</taxon>
    </lineage>
</organism>